<evidence type="ECO:0000256" key="7">
    <source>
        <dbReference type="SAM" id="MobiDB-lite"/>
    </source>
</evidence>
<dbReference type="OrthoDB" id="48988at2759"/>
<dbReference type="InterPro" id="IPR013328">
    <property type="entry name" value="6PGD_dom2"/>
</dbReference>
<comment type="caution">
    <text evidence="12">The sequence shown here is derived from an EMBL/GenBank/DDBJ whole genome shotgun (WGS) entry which is preliminary data.</text>
</comment>
<dbReference type="Proteomes" id="UP000070328">
    <property type="component" value="Unassembled WGS sequence"/>
</dbReference>
<keyword evidence="3" id="KW-0547">Nucleotide-binding</keyword>
<dbReference type="GO" id="GO:0016301">
    <property type="term" value="F:kinase activity"/>
    <property type="evidence" value="ECO:0007669"/>
    <property type="project" value="UniProtKB-KW"/>
</dbReference>
<dbReference type="Pfam" id="PF07005">
    <property type="entry name" value="SBD_N"/>
    <property type="match status" value="1"/>
</dbReference>
<feature type="compositionally biased region" description="Basic and acidic residues" evidence="7">
    <location>
        <begin position="634"/>
        <end position="645"/>
    </location>
</feature>
<evidence type="ECO:0000256" key="1">
    <source>
        <dbReference type="ARBA" id="ARBA00005715"/>
    </source>
</evidence>
<dbReference type="InterPro" id="IPR042213">
    <property type="entry name" value="NBD_C_sf"/>
</dbReference>
<dbReference type="GO" id="GO:0050661">
    <property type="term" value="F:NADP binding"/>
    <property type="evidence" value="ECO:0007669"/>
    <property type="project" value="InterPro"/>
</dbReference>
<feature type="region of interest" description="Disordered" evidence="7">
    <location>
        <begin position="628"/>
        <end position="659"/>
    </location>
</feature>
<dbReference type="InterPro" id="IPR036291">
    <property type="entry name" value="NAD(P)-bd_dom_sf"/>
</dbReference>
<dbReference type="PANTHER" id="PTHR43060">
    <property type="entry name" value="3-HYDROXYISOBUTYRATE DEHYDROGENASE-LIKE 1, MITOCHONDRIAL-RELATED"/>
    <property type="match status" value="1"/>
</dbReference>
<evidence type="ECO:0000256" key="6">
    <source>
        <dbReference type="ARBA" id="ARBA00023277"/>
    </source>
</evidence>
<dbReference type="Pfam" id="PF14833">
    <property type="entry name" value="NAD_binding_11"/>
    <property type="match status" value="2"/>
</dbReference>
<dbReference type="InterPro" id="IPR010737">
    <property type="entry name" value="4-carb_acid_sugar_kinase_N"/>
</dbReference>
<feature type="domain" description="Four-carbon acid sugar kinase nucleotide binding" evidence="11">
    <location>
        <begin position="956"/>
        <end position="1100"/>
    </location>
</feature>
<evidence type="ECO:0000259" key="8">
    <source>
        <dbReference type="Pfam" id="PF03446"/>
    </source>
</evidence>
<evidence type="ECO:0000259" key="10">
    <source>
        <dbReference type="Pfam" id="PF14833"/>
    </source>
</evidence>
<feature type="domain" description="6-phosphogluconate dehydrogenase NADP-binding" evidence="8">
    <location>
        <begin position="330"/>
        <end position="487"/>
    </location>
</feature>
<dbReference type="InterPro" id="IPR029154">
    <property type="entry name" value="HIBADH-like_NADP-bd"/>
</dbReference>
<dbReference type="Gene3D" id="3.40.50.720">
    <property type="entry name" value="NAD(P)-binding Rossmann-like Domain"/>
    <property type="match status" value="2"/>
</dbReference>
<dbReference type="PANTHER" id="PTHR43060:SF17">
    <property type="entry name" value="L-THREONATE DEHYDROGENASE"/>
    <property type="match status" value="1"/>
</dbReference>
<reference evidence="12 13" key="1">
    <citation type="submission" date="2014-02" db="EMBL/GenBank/DDBJ databases">
        <title>The genome sequence of Colletotrichum simmondsii CBS122122.</title>
        <authorList>
            <person name="Baroncelli R."/>
            <person name="Thon M.R."/>
        </authorList>
    </citation>
    <scope>NUCLEOTIDE SEQUENCE [LARGE SCALE GENOMIC DNA]</scope>
    <source>
        <strain evidence="12 13">CBS122122</strain>
    </source>
</reference>
<proteinExistence type="inferred from homology"/>
<dbReference type="GO" id="GO:0051287">
    <property type="term" value="F:NAD binding"/>
    <property type="evidence" value="ECO:0007669"/>
    <property type="project" value="InterPro"/>
</dbReference>
<evidence type="ECO:0000256" key="5">
    <source>
        <dbReference type="ARBA" id="ARBA00022840"/>
    </source>
</evidence>
<dbReference type="Gene3D" id="3.40.50.10840">
    <property type="entry name" value="Putative sugar-binding, N-terminal domain"/>
    <property type="match status" value="1"/>
</dbReference>
<gene>
    <name evidence="12" type="ORF">CSIM01_12338</name>
</gene>
<name>A0A135S6N5_9PEZI</name>
<dbReference type="Gene3D" id="3.40.980.20">
    <property type="entry name" value="Four-carbon acid sugar kinase, nucleotide binding domain"/>
    <property type="match status" value="1"/>
</dbReference>
<sequence>MAATDAEATRVGFIGLGAMGFGMACNLLKNPSYRVQGHDVYPPSAEKFVAQGGLSGESPKEVAKTSDILVCMAVNAQQIDDILFNDQTGALQTLPANATVLLCSTVPPTYHEALTPRIAAAGRQDVLVVDSPVSGGTKRAADGTLSIFASGAPEALQRADRVLRDMSEKLYIIPGGPGAGSKIKMVNQLLVGTHIAAASEAMGLAAKAGLNTREVYNIITNAAGNSWAYENRVPHMLDGDWTPLSALNIFVKDMGIVVSTARTLQFPVPLASVAEQLYTSGAAHGYGAEDDSGLVRVFLPGSPNAVKEQAGQLNTQEKLTPSSTPLEISKIGMVGLGAMGQGMAGSLLRAGFAVHGYDVYEPAIDKFVANGGNASKASSPAEAAKGADILVLMVQNAAQADDVLFGSGKAAETLPDGAIVILSSTVPPSFVRELEAKLTNTGKGLSLVDAPVSGGVVRAANGTLTIICSGDEAVLSKVNSPLLAMTGTTSNLCHVQGGVGAASSVKLINQLLAGVHIAAAAEAMAFAARLGLDTRRAFEILGSAAAWSWMFENRVPQMLDADWTPHSALAIFVKDLGIVLDEAKRLTYFAPISSAAHNLYLAGASHGWTKESDAGVVRLWELAGLSVSGNAGPKPEESDSSKTENAETEAGQEQGLPAQETIDGLPAEYSGDVISSTRKVVDNGEVPVLVVLDDDPTGTQTCHNIDVLTVWDSATLDDEFGLNPTGFFILTNSRALPSAEAKQLIVEICKNVKTAAEKAGKAFEIVLRGDSTLRGHLPEEPEAAEEALGKFDAWVVTPFFYQGGRYTINDVHYVKEGDVLVPASQTPFAQDATFGYKNSNLRKYILEKCGHRFDASSFLSVTLDDIRVGGPAGVTKKLLSVAPGSNTVVIVNAAAESDMHVFVAGLLEAEKEGRRYLYRTGAAFVSSRLGITGIPPLTMADLGVSVEAGAKQPGGLIVAGSYVPKTTAQLKVLRERRGDKLAVIELDVEGLIEFADAAEKVVNAAAAETATKLAAGEDVLVMTSRKLIKGGDALSSLQIGSKVARALVQLVEQIDVRPRYLIAKGGITSSDAATKGLRMRRARIMGQAAPGVPLWKCDEETSRHRGVPNGNQGVLSPVKEAAESLELIKTAEDLIARCNKICDELEQMRLAVELQAAKVNNHWHAYIPGFSTFWQANVSQRTRAEALVQRCKETHEPGSEAEGSLSRDFRLIEGELASYENHWSAIKKCCSITWFRFAVPYSKLNGQQTSVFVSAIVDNGHEWMRVLSITERALLVQMAEADFPWDEPDADDDEDDDLEEVINDEETQIEVLKSAKQLLAAAREIHGGYQHHVRIVLPNISRGSVPAIDRFLKRIECLGDHYISLALECAEESQIPPPPLELAIPNLLSHGDAAKVPPLTPYLNIDTSIFVALTTDISHSHSSQRKWRPKILEDVGDEAEHGPRLPKSLYPLLRGHTLVCTREAAETCLRMVYDASTESEVSRIEILLGQEHRRGKQDDKMTFLERVLRQDGWPMEEKGDGATEKRRLNLVAELQKLSCHPVPEDLQLPIRIVEDFRREHVTDEVRKGTLPKVVLAVEPTLNETNCSSFLYGWKTNHTTITCNRHAVKRLGNLVKKMRWSRDAEAAPIIAMDWARGLAKIPFPGEVLVDGPLKAGTD</sequence>
<comment type="similarity">
    <text evidence="1">Belongs to the four-carbon acid sugar kinase family.</text>
</comment>
<evidence type="ECO:0000313" key="13">
    <source>
        <dbReference type="Proteomes" id="UP000070328"/>
    </source>
</evidence>
<dbReference type="SUPFAM" id="SSF142764">
    <property type="entry name" value="YgbK-like"/>
    <property type="match status" value="1"/>
</dbReference>
<keyword evidence="5" id="KW-0067">ATP-binding</keyword>
<feature type="domain" description="3-hydroxyisobutyrate dehydrogenase-like NAD-binding" evidence="10">
    <location>
        <begin position="178"/>
        <end position="297"/>
    </location>
</feature>
<dbReference type="SUPFAM" id="SSF51735">
    <property type="entry name" value="NAD(P)-binding Rossmann-fold domains"/>
    <property type="match status" value="2"/>
</dbReference>
<dbReference type="Pfam" id="PF03446">
    <property type="entry name" value="NAD_binding_2"/>
    <property type="match status" value="2"/>
</dbReference>
<feature type="domain" description="3-hydroxyisobutyrate dehydrogenase-like NAD-binding" evidence="10">
    <location>
        <begin position="500"/>
        <end position="619"/>
    </location>
</feature>
<dbReference type="GO" id="GO:0005524">
    <property type="term" value="F:ATP binding"/>
    <property type="evidence" value="ECO:0007669"/>
    <property type="project" value="UniProtKB-KW"/>
</dbReference>
<evidence type="ECO:0000256" key="4">
    <source>
        <dbReference type="ARBA" id="ARBA00022777"/>
    </source>
</evidence>
<dbReference type="InterPro" id="IPR002204">
    <property type="entry name" value="3-OH-isobutyrate_DH-rel_CS"/>
</dbReference>
<evidence type="ECO:0000313" key="12">
    <source>
        <dbReference type="EMBL" id="KXH31559.1"/>
    </source>
</evidence>
<organism evidence="12 13">
    <name type="scientific">Colletotrichum simmondsii</name>
    <dbReference type="NCBI Taxonomy" id="703756"/>
    <lineage>
        <taxon>Eukaryota</taxon>
        <taxon>Fungi</taxon>
        <taxon>Dikarya</taxon>
        <taxon>Ascomycota</taxon>
        <taxon>Pezizomycotina</taxon>
        <taxon>Sordariomycetes</taxon>
        <taxon>Hypocreomycetidae</taxon>
        <taxon>Glomerellales</taxon>
        <taxon>Glomerellaceae</taxon>
        <taxon>Colletotrichum</taxon>
        <taxon>Colletotrichum acutatum species complex</taxon>
    </lineage>
</organism>
<dbReference type="Gene3D" id="1.10.1040.10">
    <property type="entry name" value="N-(1-d-carboxylethyl)-l-norvaline Dehydrogenase, domain 2"/>
    <property type="match status" value="2"/>
</dbReference>
<dbReference type="EMBL" id="JFBX01000668">
    <property type="protein sequence ID" value="KXH31559.1"/>
    <property type="molecule type" value="Genomic_DNA"/>
</dbReference>
<dbReference type="InterPro" id="IPR008927">
    <property type="entry name" value="6-PGluconate_DH-like_C_sf"/>
</dbReference>
<evidence type="ECO:0000259" key="9">
    <source>
        <dbReference type="Pfam" id="PF07005"/>
    </source>
</evidence>
<dbReference type="PROSITE" id="PS00895">
    <property type="entry name" value="3_HYDROXYISOBUT_DH"/>
    <property type="match status" value="2"/>
</dbReference>
<keyword evidence="6" id="KW-0119">Carbohydrate metabolism</keyword>
<evidence type="ECO:0000256" key="2">
    <source>
        <dbReference type="ARBA" id="ARBA00022679"/>
    </source>
</evidence>
<evidence type="ECO:0000256" key="3">
    <source>
        <dbReference type="ARBA" id="ARBA00022741"/>
    </source>
</evidence>
<evidence type="ECO:0000259" key="11">
    <source>
        <dbReference type="Pfam" id="PF17042"/>
    </source>
</evidence>
<protein>
    <submittedName>
        <fullName evidence="12">Uncharacterized protein</fullName>
    </submittedName>
</protein>
<feature type="domain" description="Four-carbon acid sugar kinase N-terminal" evidence="9">
    <location>
        <begin position="689"/>
        <end position="927"/>
    </location>
</feature>
<keyword evidence="4" id="KW-0418">Kinase</keyword>
<dbReference type="InterPro" id="IPR006115">
    <property type="entry name" value="6PGDH_NADP-bd"/>
</dbReference>
<dbReference type="GO" id="GO:0016491">
    <property type="term" value="F:oxidoreductase activity"/>
    <property type="evidence" value="ECO:0007669"/>
    <property type="project" value="InterPro"/>
</dbReference>
<dbReference type="InterPro" id="IPR037051">
    <property type="entry name" value="4-carb_acid_sugar_kinase_N_sf"/>
</dbReference>
<dbReference type="InterPro" id="IPR031475">
    <property type="entry name" value="NBD_C"/>
</dbReference>
<dbReference type="Pfam" id="PF17042">
    <property type="entry name" value="NBD_C"/>
    <property type="match status" value="1"/>
</dbReference>
<keyword evidence="13" id="KW-1185">Reference proteome</keyword>
<keyword evidence="2" id="KW-0808">Transferase</keyword>
<feature type="domain" description="6-phosphogluconate dehydrogenase NADP-binding" evidence="8">
    <location>
        <begin position="10"/>
        <end position="171"/>
    </location>
</feature>
<dbReference type="SUPFAM" id="SSF48179">
    <property type="entry name" value="6-phosphogluconate dehydrogenase C-terminal domain-like"/>
    <property type="match status" value="2"/>
</dbReference>
<accession>A0A135S6N5</accession>